<dbReference type="InterPro" id="IPR011006">
    <property type="entry name" value="CheY-like_superfamily"/>
</dbReference>
<name>A0A2L0FAN9_SORCE</name>
<reference evidence="4 5" key="1">
    <citation type="submission" date="2015-09" db="EMBL/GenBank/DDBJ databases">
        <title>Sorangium comparison.</title>
        <authorList>
            <person name="Zaburannyi N."/>
            <person name="Bunk B."/>
            <person name="Overmann J."/>
            <person name="Mueller R."/>
        </authorList>
    </citation>
    <scope>NUCLEOTIDE SEQUENCE [LARGE SCALE GENOMIC DNA]</scope>
    <source>
        <strain evidence="4 5">So ce26</strain>
    </source>
</reference>
<dbReference type="PANTHER" id="PTHR44591:SF3">
    <property type="entry name" value="RESPONSE REGULATORY DOMAIN-CONTAINING PROTEIN"/>
    <property type="match status" value="1"/>
</dbReference>
<organism evidence="4 5">
    <name type="scientific">Sorangium cellulosum</name>
    <name type="common">Polyangium cellulosum</name>
    <dbReference type="NCBI Taxonomy" id="56"/>
    <lineage>
        <taxon>Bacteria</taxon>
        <taxon>Pseudomonadati</taxon>
        <taxon>Myxococcota</taxon>
        <taxon>Polyangia</taxon>
        <taxon>Polyangiales</taxon>
        <taxon>Polyangiaceae</taxon>
        <taxon>Sorangium</taxon>
    </lineage>
</organism>
<dbReference type="PANTHER" id="PTHR44591">
    <property type="entry name" value="STRESS RESPONSE REGULATOR PROTEIN 1"/>
    <property type="match status" value="1"/>
</dbReference>
<dbReference type="Proteomes" id="UP000238348">
    <property type="component" value="Chromosome"/>
</dbReference>
<protein>
    <submittedName>
        <fullName evidence="4">Transcriptional regulator</fullName>
    </submittedName>
</protein>
<dbReference type="OrthoDB" id="5518865at2"/>
<feature type="modified residue" description="4-aspartylphosphate" evidence="2">
    <location>
        <position position="57"/>
    </location>
</feature>
<dbReference type="InterPro" id="IPR050595">
    <property type="entry name" value="Bact_response_regulator"/>
</dbReference>
<dbReference type="SMART" id="SM00448">
    <property type="entry name" value="REC"/>
    <property type="match status" value="1"/>
</dbReference>
<evidence type="ECO:0000256" key="2">
    <source>
        <dbReference type="PROSITE-ProRule" id="PRU00169"/>
    </source>
</evidence>
<proteinExistence type="predicted"/>
<dbReference type="SUPFAM" id="SSF52172">
    <property type="entry name" value="CheY-like"/>
    <property type="match status" value="1"/>
</dbReference>
<sequence length="124" mass="12833">MSAEELPLVLVVDDDDDTASLLGMALRRRGFRVSSAPSCAAARAALAERPVDALVTDVSLPDGSGIELTASLETKPRAIVVVSGFGGDDDLEKSRAAGAHAHLVKPVDVARLVSTLNELLGRAS</sequence>
<dbReference type="InterPro" id="IPR001789">
    <property type="entry name" value="Sig_transdc_resp-reg_receiver"/>
</dbReference>
<dbReference type="PROSITE" id="PS50110">
    <property type="entry name" value="RESPONSE_REGULATORY"/>
    <property type="match status" value="1"/>
</dbReference>
<gene>
    <name evidence="4" type="primary">ompR</name>
    <name evidence="4" type="ORF">SOCE26_101860</name>
</gene>
<evidence type="ECO:0000259" key="3">
    <source>
        <dbReference type="PROSITE" id="PS50110"/>
    </source>
</evidence>
<dbReference type="AlphaFoldDB" id="A0A2L0FAN9"/>
<feature type="domain" description="Response regulatory" evidence="3">
    <location>
        <begin position="8"/>
        <end position="120"/>
    </location>
</feature>
<keyword evidence="1 2" id="KW-0597">Phosphoprotein</keyword>
<dbReference type="Pfam" id="PF00072">
    <property type="entry name" value="Response_reg"/>
    <property type="match status" value="1"/>
</dbReference>
<dbReference type="RefSeq" id="WP_104986476.1">
    <property type="nucleotide sequence ID" value="NZ_CP012673.1"/>
</dbReference>
<evidence type="ECO:0000313" key="4">
    <source>
        <dbReference type="EMBL" id="AUX48645.1"/>
    </source>
</evidence>
<dbReference type="Gene3D" id="3.40.50.2300">
    <property type="match status" value="1"/>
</dbReference>
<accession>A0A2L0FAN9</accession>
<dbReference type="GO" id="GO:0000160">
    <property type="term" value="P:phosphorelay signal transduction system"/>
    <property type="evidence" value="ECO:0007669"/>
    <property type="project" value="InterPro"/>
</dbReference>
<dbReference type="EMBL" id="CP012673">
    <property type="protein sequence ID" value="AUX48645.1"/>
    <property type="molecule type" value="Genomic_DNA"/>
</dbReference>
<evidence type="ECO:0000256" key="1">
    <source>
        <dbReference type="ARBA" id="ARBA00022553"/>
    </source>
</evidence>
<evidence type="ECO:0000313" key="5">
    <source>
        <dbReference type="Proteomes" id="UP000238348"/>
    </source>
</evidence>